<comment type="catalytic activity">
    <reaction evidence="5">
        <text>L-glutamine + H2O = L-glutamate + NH4(+)</text>
        <dbReference type="Rhea" id="RHEA:15889"/>
        <dbReference type="ChEBI" id="CHEBI:15377"/>
        <dbReference type="ChEBI" id="CHEBI:28938"/>
        <dbReference type="ChEBI" id="CHEBI:29985"/>
        <dbReference type="ChEBI" id="CHEBI:58359"/>
        <dbReference type="EC" id="3.5.1.2"/>
    </reaction>
</comment>
<organism evidence="6 7">
    <name type="scientific">Peribacillus asahii</name>
    <dbReference type="NCBI Taxonomy" id="228899"/>
    <lineage>
        <taxon>Bacteria</taxon>
        <taxon>Bacillati</taxon>
        <taxon>Bacillota</taxon>
        <taxon>Bacilli</taxon>
        <taxon>Bacillales</taxon>
        <taxon>Bacillaceae</taxon>
        <taxon>Peribacillus</taxon>
    </lineage>
</organism>
<protein>
    <recommendedName>
        <fullName evidence="3">glutaminase</fullName>
        <ecNumber evidence="3">3.5.1.2</ecNumber>
    </recommendedName>
</protein>
<dbReference type="GO" id="GO:0004359">
    <property type="term" value="F:glutaminase activity"/>
    <property type="evidence" value="ECO:0007669"/>
    <property type="project" value="UniProtKB-EC"/>
</dbReference>
<dbReference type="EC" id="3.5.1.2" evidence="3"/>
<sequence length="107" mass="11577">MKGMDIIVYVFFSLKVSTKDIAKVGLMLAGNGVYRLTNEEFITRNTAKVTKVLMTTCGLYNASGKYAASIGIPMKSGVSGDVLCTVSEGRVEHLDGHFLSFDRSCLS</sequence>
<evidence type="ECO:0000256" key="1">
    <source>
        <dbReference type="ARBA" id="ARBA00011076"/>
    </source>
</evidence>
<evidence type="ECO:0000313" key="7">
    <source>
        <dbReference type="Proteomes" id="UP000266016"/>
    </source>
</evidence>
<comment type="caution">
    <text evidence="6">The sequence shown here is derived from an EMBL/GenBank/DDBJ whole genome shotgun (WGS) entry which is preliminary data.</text>
</comment>
<keyword evidence="4" id="KW-0378">Hydrolase</keyword>
<keyword evidence="7" id="KW-1185">Reference proteome</keyword>
<accession>A0A398BEM9</accession>
<evidence type="ECO:0000256" key="3">
    <source>
        <dbReference type="ARBA" id="ARBA00012918"/>
    </source>
</evidence>
<dbReference type="PANTHER" id="PTHR12544:SF29">
    <property type="entry name" value="GLUTAMINASE"/>
    <property type="match status" value="1"/>
</dbReference>
<name>A0A398BEM9_9BACI</name>
<dbReference type="Gene3D" id="3.40.710.10">
    <property type="entry name" value="DD-peptidase/beta-lactamase superfamily"/>
    <property type="match status" value="1"/>
</dbReference>
<dbReference type="Proteomes" id="UP000266016">
    <property type="component" value="Unassembled WGS sequence"/>
</dbReference>
<dbReference type="Pfam" id="PF04960">
    <property type="entry name" value="Glutaminase"/>
    <property type="match status" value="1"/>
</dbReference>
<dbReference type="PANTHER" id="PTHR12544">
    <property type="entry name" value="GLUTAMINASE"/>
    <property type="match status" value="1"/>
</dbReference>
<dbReference type="GO" id="GO:0006543">
    <property type="term" value="P:L-glutamine catabolic process"/>
    <property type="evidence" value="ECO:0007669"/>
    <property type="project" value="TreeGrafter"/>
</dbReference>
<dbReference type="GO" id="GO:0006537">
    <property type="term" value="P:glutamate biosynthetic process"/>
    <property type="evidence" value="ECO:0007669"/>
    <property type="project" value="TreeGrafter"/>
</dbReference>
<dbReference type="SUPFAM" id="SSF56601">
    <property type="entry name" value="beta-lactamase/transpeptidase-like"/>
    <property type="match status" value="1"/>
</dbReference>
<evidence type="ECO:0000256" key="2">
    <source>
        <dbReference type="ARBA" id="ARBA00011881"/>
    </source>
</evidence>
<evidence type="ECO:0000256" key="5">
    <source>
        <dbReference type="ARBA" id="ARBA00049534"/>
    </source>
</evidence>
<dbReference type="InterPro" id="IPR012338">
    <property type="entry name" value="Beta-lactam/transpept-like"/>
</dbReference>
<dbReference type="InterPro" id="IPR015868">
    <property type="entry name" value="Glutaminase"/>
</dbReference>
<dbReference type="EMBL" id="QWVS01000003">
    <property type="protein sequence ID" value="RID88675.1"/>
    <property type="molecule type" value="Genomic_DNA"/>
</dbReference>
<evidence type="ECO:0000256" key="4">
    <source>
        <dbReference type="ARBA" id="ARBA00022801"/>
    </source>
</evidence>
<dbReference type="AlphaFoldDB" id="A0A398BEM9"/>
<evidence type="ECO:0000313" key="6">
    <source>
        <dbReference type="EMBL" id="RID88675.1"/>
    </source>
</evidence>
<comment type="similarity">
    <text evidence="1">Belongs to the glutaminase family.</text>
</comment>
<proteinExistence type="inferred from homology"/>
<comment type="subunit">
    <text evidence="2">Homotetramer.</text>
</comment>
<gene>
    <name evidence="6" type="ORF">D1953_02875</name>
</gene>
<reference evidence="6 7" key="1">
    <citation type="submission" date="2018-08" db="EMBL/GenBank/DDBJ databases">
        <title>Bacillus jemisoniae sp. nov., Bacillus chryseoplanitiae sp. nov., Bacillus resnikiae sp. nov., and Bacillus frankliniae sp. nov., isolated from Viking spacecraft and associated surfaces.</title>
        <authorList>
            <person name="Seuylemezian A."/>
            <person name="Vaishampayan P."/>
        </authorList>
    </citation>
    <scope>NUCLEOTIDE SEQUENCE [LARGE SCALE GENOMIC DNA]</scope>
    <source>
        <strain evidence="6 7">MA001</strain>
    </source>
</reference>